<evidence type="ECO:0000313" key="2">
    <source>
        <dbReference type="EMBL" id="UUF08069.1"/>
    </source>
</evidence>
<evidence type="ECO:0000313" key="4">
    <source>
        <dbReference type="Proteomes" id="UP001058072"/>
    </source>
</evidence>
<sequence>MKKNRSVQSNQDYPSAFSHAWQNEINRCMFGNLLTPFEYGNEFGSELIFNDLSMTSDEEKKNSKK</sequence>
<dbReference type="EMBL" id="CP071249">
    <property type="protein sequence ID" value="UUF06845.1"/>
    <property type="molecule type" value="Genomic_DNA"/>
</dbReference>
<dbReference type="AlphaFoldDB" id="A0A9Q9FIB5"/>
<evidence type="ECO:0000313" key="1">
    <source>
        <dbReference type="EMBL" id="UUF06845.1"/>
    </source>
</evidence>
<protein>
    <submittedName>
        <fullName evidence="2">Uncharacterized protein</fullName>
    </submittedName>
</protein>
<reference evidence="2 3" key="1">
    <citation type="submission" date="2021-03" db="EMBL/GenBank/DDBJ databases">
        <title>Comparative Genomics and Metabolomics in the genus Turicibacter.</title>
        <authorList>
            <person name="Maki J."/>
            <person name="Looft T."/>
        </authorList>
    </citation>
    <scope>NUCLEOTIDE SEQUENCE</scope>
    <source>
        <strain evidence="2">ISU324</strain>
        <strain evidence="1 3">MMM721</strain>
    </source>
</reference>
<evidence type="ECO:0000313" key="3">
    <source>
        <dbReference type="Proteomes" id="UP001058016"/>
    </source>
</evidence>
<dbReference type="Proteomes" id="UP001058072">
    <property type="component" value="Chromosome"/>
</dbReference>
<dbReference type="RefSeq" id="WP_055242016.1">
    <property type="nucleotide sequence ID" value="NZ_CP071249.1"/>
</dbReference>
<organism evidence="2 4">
    <name type="scientific">Turicibacter bilis</name>
    <dbReference type="NCBI Taxonomy" id="2735723"/>
    <lineage>
        <taxon>Bacteria</taxon>
        <taxon>Bacillati</taxon>
        <taxon>Bacillota</taxon>
        <taxon>Erysipelotrichia</taxon>
        <taxon>Erysipelotrichales</taxon>
        <taxon>Turicibacteraceae</taxon>
        <taxon>Turicibacter</taxon>
    </lineage>
</organism>
<dbReference type="EMBL" id="CP071250">
    <property type="protein sequence ID" value="UUF08069.1"/>
    <property type="molecule type" value="Genomic_DNA"/>
</dbReference>
<keyword evidence="3" id="KW-1185">Reference proteome</keyword>
<gene>
    <name evidence="1" type="ORF">J0J69_04485</name>
    <name evidence="2" type="ORF">J0J70_10665</name>
</gene>
<proteinExistence type="predicted"/>
<name>A0A9Q9FIB5_9FIRM</name>
<dbReference type="Proteomes" id="UP001058016">
    <property type="component" value="Chromosome"/>
</dbReference>
<accession>A0A9Q9FIB5</accession>